<dbReference type="InterPro" id="IPR050534">
    <property type="entry name" value="Coronavir_polyprotein_1ab"/>
</dbReference>
<evidence type="ECO:0000313" key="6">
    <source>
        <dbReference type="EMBL" id="MPM88582.1"/>
    </source>
</evidence>
<reference evidence="6" key="1">
    <citation type="submission" date="2019-08" db="EMBL/GenBank/DDBJ databases">
        <authorList>
            <person name="Kucharzyk K."/>
            <person name="Murdoch R.W."/>
            <person name="Higgins S."/>
            <person name="Loffler F."/>
        </authorList>
    </citation>
    <scope>NUCLEOTIDE SEQUENCE</scope>
</reference>
<proteinExistence type="predicted"/>
<keyword evidence="3" id="KW-0347">Helicase</keyword>
<gene>
    <name evidence="6" type="ORF">SDC9_135686</name>
</gene>
<comment type="caution">
    <text evidence="6">The sequence shown here is derived from an EMBL/GenBank/DDBJ whole genome shotgun (WGS) entry which is preliminary data.</text>
</comment>
<dbReference type="CDD" id="cd18808">
    <property type="entry name" value="SF1_C_Upf1"/>
    <property type="match status" value="1"/>
</dbReference>
<dbReference type="InterPro" id="IPR041679">
    <property type="entry name" value="DNA2/NAM7-like_C"/>
</dbReference>
<keyword evidence="2" id="KW-0378">Hydrolase</keyword>
<feature type="domain" description="DNA2/NAM7 helicase-like C-terminal" evidence="5">
    <location>
        <begin position="10"/>
        <end position="213"/>
    </location>
</feature>
<dbReference type="PANTHER" id="PTHR43788:SF8">
    <property type="entry name" value="DNA-BINDING PROTEIN SMUBP-2"/>
    <property type="match status" value="1"/>
</dbReference>
<keyword evidence="1" id="KW-0547">Nucleotide-binding</keyword>
<name>A0A645DJ19_9ZZZZ</name>
<dbReference type="GO" id="GO:0005524">
    <property type="term" value="F:ATP binding"/>
    <property type="evidence" value="ECO:0007669"/>
    <property type="project" value="UniProtKB-KW"/>
</dbReference>
<dbReference type="SUPFAM" id="SSF52540">
    <property type="entry name" value="P-loop containing nucleoside triphosphate hydrolases"/>
    <property type="match status" value="1"/>
</dbReference>
<protein>
    <recommendedName>
        <fullName evidence="5">DNA2/NAM7 helicase-like C-terminal domain-containing protein</fullName>
    </recommendedName>
</protein>
<accession>A0A645DJ19</accession>
<dbReference type="InterPro" id="IPR047187">
    <property type="entry name" value="SF1_C_Upf1"/>
</dbReference>
<evidence type="ECO:0000256" key="3">
    <source>
        <dbReference type="ARBA" id="ARBA00022806"/>
    </source>
</evidence>
<dbReference type="Pfam" id="PF13087">
    <property type="entry name" value="AAA_12"/>
    <property type="match status" value="1"/>
</dbReference>
<dbReference type="EMBL" id="VSSQ01036178">
    <property type="protein sequence ID" value="MPM88582.1"/>
    <property type="molecule type" value="Genomic_DNA"/>
</dbReference>
<keyword evidence="4" id="KW-0067">ATP-binding</keyword>
<organism evidence="6">
    <name type="scientific">bioreactor metagenome</name>
    <dbReference type="NCBI Taxonomy" id="1076179"/>
    <lineage>
        <taxon>unclassified sequences</taxon>
        <taxon>metagenomes</taxon>
        <taxon>ecological metagenomes</taxon>
    </lineage>
</organism>
<dbReference type="InterPro" id="IPR027417">
    <property type="entry name" value="P-loop_NTPase"/>
</dbReference>
<dbReference type="GO" id="GO:0016787">
    <property type="term" value="F:hydrolase activity"/>
    <property type="evidence" value="ECO:0007669"/>
    <property type="project" value="UniProtKB-KW"/>
</dbReference>
<dbReference type="GO" id="GO:0043139">
    <property type="term" value="F:5'-3' DNA helicase activity"/>
    <property type="evidence" value="ECO:0007669"/>
    <property type="project" value="TreeGrafter"/>
</dbReference>
<evidence type="ECO:0000256" key="1">
    <source>
        <dbReference type="ARBA" id="ARBA00022741"/>
    </source>
</evidence>
<dbReference type="Gene3D" id="3.40.50.300">
    <property type="entry name" value="P-loop containing nucleotide triphosphate hydrolases"/>
    <property type="match status" value="1"/>
</dbReference>
<dbReference type="PANTHER" id="PTHR43788">
    <property type="entry name" value="DNA2/NAM7 HELICASE FAMILY MEMBER"/>
    <property type="match status" value="1"/>
</dbReference>
<sequence length="232" mass="26829">MHNIGLNNLGTSLFERILKVCKQNYWNAFAMLQEQSRMSEDIMRLANNLSYQNKLKASDYAPDSNIHKVSDSSHSSIITKSNCIFIDTKLEPFSTKTNFSEVEIIIDLIAEVKMLYGESFNQKTLGIISPWRRQCNEILNRLSDIDKQIITVDTVERFQGSEREVIIFSAATNNLHLLDLLSESKLIDDELVDRKLNVAITRAKHKFILLGNYELLCKKEVYRKLIKQIIER</sequence>
<evidence type="ECO:0000259" key="5">
    <source>
        <dbReference type="Pfam" id="PF13087"/>
    </source>
</evidence>
<dbReference type="AlphaFoldDB" id="A0A645DJ19"/>
<evidence type="ECO:0000256" key="2">
    <source>
        <dbReference type="ARBA" id="ARBA00022801"/>
    </source>
</evidence>
<evidence type="ECO:0000256" key="4">
    <source>
        <dbReference type="ARBA" id="ARBA00022840"/>
    </source>
</evidence>